<keyword evidence="2" id="KW-0812">Transmembrane</keyword>
<accession>A0AAW0J7P5</accession>
<feature type="transmembrane region" description="Helical" evidence="2">
    <location>
        <begin position="238"/>
        <end position="257"/>
    </location>
</feature>
<dbReference type="PANTHER" id="PTHR14969:SF13">
    <property type="entry name" value="AT30094P"/>
    <property type="match status" value="1"/>
</dbReference>
<keyword evidence="5" id="KW-1185">Reference proteome</keyword>
<keyword evidence="2" id="KW-0472">Membrane</keyword>
<dbReference type="Pfam" id="PF01569">
    <property type="entry name" value="PAP2"/>
    <property type="match status" value="1"/>
</dbReference>
<evidence type="ECO:0000313" key="4">
    <source>
        <dbReference type="EMBL" id="KAK7822586.1"/>
    </source>
</evidence>
<feature type="compositionally biased region" description="Pro residues" evidence="1">
    <location>
        <begin position="77"/>
        <end position="89"/>
    </location>
</feature>
<dbReference type="Gene3D" id="1.20.144.10">
    <property type="entry name" value="Phosphatidic acid phosphatase type 2/haloperoxidase"/>
    <property type="match status" value="1"/>
</dbReference>
<sequence length="300" mass="33088">MKRASQLVYISDDTNEEKFSALKLKVTLTGLGLAWPDLFIVNDVVHIFTNSPSSTSVTSHCQCQVQTTTQTAKSTIPKPPTAMDPPQPPKAAAAAAATTTGSTTLLSHLISVDAALSEYFHSTLKPFLPHFLLFLLELSADFRLFFPISLSLLLAPNSSTSLFLLRRPFLSSLLLGLLLDLVLIALIKLLFRRSRPVYNKNMNAAVSVDHYSFPSGHASRVFFVASIAHFFADDEANLLNLAVWVWAVLTSLSRVFLGRHFVFDVFAGASLGVLEALFAFRFLRDNVLVLNAEEQILVYQ</sequence>
<dbReference type="SMART" id="SM00014">
    <property type="entry name" value="acidPPc"/>
    <property type="match status" value="1"/>
</dbReference>
<proteinExistence type="predicted"/>
<dbReference type="Proteomes" id="UP000237347">
    <property type="component" value="Unassembled WGS sequence"/>
</dbReference>
<feature type="transmembrane region" description="Helical" evidence="2">
    <location>
        <begin position="169"/>
        <end position="191"/>
    </location>
</feature>
<evidence type="ECO:0000313" key="5">
    <source>
        <dbReference type="Proteomes" id="UP000237347"/>
    </source>
</evidence>
<dbReference type="InterPro" id="IPR000326">
    <property type="entry name" value="PAP2/HPO"/>
</dbReference>
<feature type="region of interest" description="Disordered" evidence="1">
    <location>
        <begin position="69"/>
        <end position="90"/>
    </location>
</feature>
<evidence type="ECO:0000256" key="2">
    <source>
        <dbReference type="SAM" id="Phobius"/>
    </source>
</evidence>
<keyword evidence="2" id="KW-1133">Transmembrane helix</keyword>
<dbReference type="AlphaFoldDB" id="A0AAW0J7P5"/>
<gene>
    <name evidence="4" type="primary">LPPB_1</name>
    <name evidence="4" type="ORF">CFP56_036307</name>
</gene>
<comment type="caution">
    <text evidence="4">The sequence shown here is derived from an EMBL/GenBank/DDBJ whole genome shotgun (WGS) entry which is preliminary data.</text>
</comment>
<evidence type="ECO:0000259" key="3">
    <source>
        <dbReference type="SMART" id="SM00014"/>
    </source>
</evidence>
<dbReference type="GO" id="GO:0042392">
    <property type="term" value="F:sphingosine-1-phosphate phosphatase activity"/>
    <property type="evidence" value="ECO:0007669"/>
    <property type="project" value="TreeGrafter"/>
</dbReference>
<feature type="transmembrane region" description="Helical" evidence="2">
    <location>
        <begin position="262"/>
        <end position="283"/>
    </location>
</feature>
<dbReference type="EMBL" id="PKMF04000661">
    <property type="protein sequence ID" value="KAK7822586.1"/>
    <property type="molecule type" value="Genomic_DNA"/>
</dbReference>
<reference evidence="4 5" key="1">
    <citation type="journal article" date="2018" name="Sci. Data">
        <title>The draft genome sequence of cork oak.</title>
        <authorList>
            <person name="Ramos A.M."/>
            <person name="Usie A."/>
            <person name="Barbosa P."/>
            <person name="Barros P.M."/>
            <person name="Capote T."/>
            <person name="Chaves I."/>
            <person name="Simoes F."/>
            <person name="Abreu I."/>
            <person name="Carrasquinho I."/>
            <person name="Faro C."/>
            <person name="Guimaraes J.B."/>
            <person name="Mendonca D."/>
            <person name="Nobrega F."/>
            <person name="Rodrigues L."/>
            <person name="Saibo N.J.M."/>
            <person name="Varela M.C."/>
            <person name="Egas C."/>
            <person name="Matos J."/>
            <person name="Miguel C.M."/>
            <person name="Oliveira M.M."/>
            <person name="Ricardo C.P."/>
            <person name="Goncalves S."/>
        </authorList>
    </citation>
    <scope>NUCLEOTIDE SEQUENCE [LARGE SCALE GENOMIC DNA]</scope>
    <source>
        <strain evidence="5">cv. HL8</strain>
    </source>
</reference>
<dbReference type="PANTHER" id="PTHR14969">
    <property type="entry name" value="SPHINGOSINE-1-PHOSPHATE PHOSPHOHYDROLASE"/>
    <property type="match status" value="1"/>
</dbReference>
<organism evidence="4 5">
    <name type="scientific">Quercus suber</name>
    <name type="common">Cork oak</name>
    <dbReference type="NCBI Taxonomy" id="58331"/>
    <lineage>
        <taxon>Eukaryota</taxon>
        <taxon>Viridiplantae</taxon>
        <taxon>Streptophyta</taxon>
        <taxon>Embryophyta</taxon>
        <taxon>Tracheophyta</taxon>
        <taxon>Spermatophyta</taxon>
        <taxon>Magnoliopsida</taxon>
        <taxon>eudicotyledons</taxon>
        <taxon>Gunneridae</taxon>
        <taxon>Pentapetalae</taxon>
        <taxon>rosids</taxon>
        <taxon>fabids</taxon>
        <taxon>Fagales</taxon>
        <taxon>Fagaceae</taxon>
        <taxon>Quercus</taxon>
    </lineage>
</organism>
<dbReference type="InterPro" id="IPR036938">
    <property type="entry name" value="PAP2/HPO_sf"/>
</dbReference>
<name>A0AAW0J7P5_QUESU</name>
<protein>
    <submittedName>
        <fullName evidence="4">Lipid phosphate phosphatase beta</fullName>
    </submittedName>
</protein>
<feature type="domain" description="Phosphatidic acid phosphatase type 2/haloperoxidase" evidence="3">
    <location>
        <begin position="169"/>
        <end position="280"/>
    </location>
</feature>
<dbReference type="SUPFAM" id="SSF48317">
    <property type="entry name" value="Acid phosphatase/Vanadium-dependent haloperoxidase"/>
    <property type="match status" value="1"/>
</dbReference>
<evidence type="ECO:0000256" key="1">
    <source>
        <dbReference type="SAM" id="MobiDB-lite"/>
    </source>
</evidence>